<keyword evidence="16" id="KW-1185">Reference proteome</keyword>
<dbReference type="NCBIfam" id="TIGR01143">
    <property type="entry name" value="murF"/>
    <property type="match status" value="1"/>
</dbReference>
<keyword evidence="4 10" id="KW-0547">Nucleotide-binding</keyword>
<feature type="domain" description="Mur ligase central" evidence="14">
    <location>
        <begin position="105"/>
        <end position="294"/>
    </location>
</feature>
<evidence type="ECO:0000256" key="3">
    <source>
        <dbReference type="ARBA" id="ARBA00022618"/>
    </source>
</evidence>
<dbReference type="InterPro" id="IPR036615">
    <property type="entry name" value="Mur_ligase_C_dom_sf"/>
</dbReference>
<evidence type="ECO:0000259" key="12">
    <source>
        <dbReference type="Pfam" id="PF01225"/>
    </source>
</evidence>
<dbReference type="Gene3D" id="3.40.1190.10">
    <property type="entry name" value="Mur-like, catalytic domain"/>
    <property type="match status" value="1"/>
</dbReference>
<comment type="pathway">
    <text evidence="10 11">Cell wall biogenesis; peptidoglycan biosynthesis.</text>
</comment>
<organism evidence="15 16">
    <name type="scientific">Zhongshania borealis</name>
    <dbReference type="NCBI Taxonomy" id="889488"/>
    <lineage>
        <taxon>Bacteria</taxon>
        <taxon>Pseudomonadati</taxon>
        <taxon>Pseudomonadota</taxon>
        <taxon>Gammaproteobacteria</taxon>
        <taxon>Cellvibrionales</taxon>
        <taxon>Spongiibacteraceae</taxon>
        <taxon>Zhongshania</taxon>
    </lineage>
</organism>
<keyword evidence="3 10" id="KW-0132">Cell division</keyword>
<comment type="catalytic activity">
    <reaction evidence="10 11">
        <text>D-alanyl-D-alanine + UDP-N-acetyl-alpha-D-muramoyl-L-alanyl-gamma-D-glutamyl-meso-2,6-diaminopimelate + ATP = UDP-N-acetyl-alpha-D-muramoyl-L-alanyl-gamma-D-glutamyl-meso-2,6-diaminopimeloyl-D-alanyl-D-alanine + ADP + phosphate + H(+)</text>
        <dbReference type="Rhea" id="RHEA:28374"/>
        <dbReference type="ChEBI" id="CHEBI:15378"/>
        <dbReference type="ChEBI" id="CHEBI:30616"/>
        <dbReference type="ChEBI" id="CHEBI:43474"/>
        <dbReference type="ChEBI" id="CHEBI:57822"/>
        <dbReference type="ChEBI" id="CHEBI:61386"/>
        <dbReference type="ChEBI" id="CHEBI:83905"/>
        <dbReference type="ChEBI" id="CHEBI:456216"/>
        <dbReference type="EC" id="6.3.2.10"/>
    </reaction>
</comment>
<keyword evidence="1 10" id="KW-0963">Cytoplasm</keyword>
<keyword evidence="7 10" id="KW-0573">Peptidoglycan synthesis</keyword>
<sequence length="454" mass="47640">MISALNLKALAVATSGVISGGDVLVERICTDSRKVAPGDLFVALSGDNFDGNQFVGVAQAAGASAAVVSNTTDLLPNIRVTDTRRALGLIARENRRRFNGPLVAITGSSGKTSTKEMLAAIFAQCGDVYATVGNLNNEIGVPLSLLAISAQHQFAVIEMGAAKQGDIHYLCEFAEPTIAVLTNAQPAHIEGFGSLTGVAETKGEIFRGLAKGGLAIINADDAHCTLWQQYAENVQQRLFSLVREDVDVFARDIDLSEPGKVRFELVSFAGSAKVCMPLSGRHMVANALAAAAAALSAGASLGDVVNGLESVRGVSGRLLRRDLAGVALIDDSYNANPGSVRAAIDVLAASKGRKILALGHMAELGGEAAQQHREIAAYARENRLDAVFITGEYANMMAMEFGLNGWAYNDKPSLISALQGYLQAGDTVLVKGSRSAEMELVVDAIVADLARRNN</sequence>
<dbReference type="InterPro" id="IPR000713">
    <property type="entry name" value="Mur_ligase_N"/>
</dbReference>
<dbReference type="Pfam" id="PF01225">
    <property type="entry name" value="Mur_ligase"/>
    <property type="match status" value="1"/>
</dbReference>
<dbReference type="Pfam" id="PF02875">
    <property type="entry name" value="Mur_ligase_C"/>
    <property type="match status" value="1"/>
</dbReference>
<dbReference type="Gene3D" id="3.40.1390.10">
    <property type="entry name" value="MurE/MurF, N-terminal domain"/>
    <property type="match status" value="1"/>
</dbReference>
<feature type="binding site" evidence="10">
    <location>
        <begin position="107"/>
        <end position="113"/>
    </location>
    <ligand>
        <name>ATP</name>
        <dbReference type="ChEBI" id="CHEBI:30616"/>
    </ligand>
</feature>
<evidence type="ECO:0000256" key="4">
    <source>
        <dbReference type="ARBA" id="ARBA00022741"/>
    </source>
</evidence>
<dbReference type="InterPro" id="IPR051046">
    <property type="entry name" value="MurCDEF_CellWall_CoF430Synth"/>
</dbReference>
<dbReference type="HAMAP" id="MF_02019">
    <property type="entry name" value="MurF"/>
    <property type="match status" value="1"/>
</dbReference>
<evidence type="ECO:0000313" key="16">
    <source>
        <dbReference type="Proteomes" id="UP001500392"/>
    </source>
</evidence>
<evidence type="ECO:0000313" key="15">
    <source>
        <dbReference type="EMBL" id="GAA4105292.1"/>
    </source>
</evidence>
<dbReference type="GO" id="GO:0016874">
    <property type="term" value="F:ligase activity"/>
    <property type="evidence" value="ECO:0007669"/>
    <property type="project" value="UniProtKB-KW"/>
</dbReference>
<dbReference type="Proteomes" id="UP001500392">
    <property type="component" value="Unassembled WGS sequence"/>
</dbReference>
<evidence type="ECO:0000256" key="2">
    <source>
        <dbReference type="ARBA" id="ARBA00022598"/>
    </source>
</evidence>
<keyword evidence="5 10" id="KW-0067">ATP-binding</keyword>
<comment type="similarity">
    <text evidence="10">Belongs to the MurCDEF family. MurF subfamily.</text>
</comment>
<dbReference type="PANTHER" id="PTHR43024">
    <property type="entry name" value="UDP-N-ACETYLMURAMOYL-TRIPEPTIDE--D-ALANYL-D-ALANINE LIGASE"/>
    <property type="match status" value="1"/>
</dbReference>
<proteinExistence type="inferred from homology"/>
<dbReference type="InterPro" id="IPR013221">
    <property type="entry name" value="Mur_ligase_cen"/>
</dbReference>
<evidence type="ECO:0000256" key="11">
    <source>
        <dbReference type="RuleBase" id="RU004136"/>
    </source>
</evidence>
<dbReference type="Pfam" id="PF08245">
    <property type="entry name" value="Mur_ligase_M"/>
    <property type="match status" value="1"/>
</dbReference>
<evidence type="ECO:0000256" key="1">
    <source>
        <dbReference type="ARBA" id="ARBA00022490"/>
    </source>
</evidence>
<dbReference type="EC" id="6.3.2.10" evidence="10 11"/>
<dbReference type="RefSeq" id="WP_344938509.1">
    <property type="nucleotide sequence ID" value="NZ_BAABDM010000011.1"/>
</dbReference>
<dbReference type="SUPFAM" id="SSF53244">
    <property type="entry name" value="MurD-like peptide ligases, peptide-binding domain"/>
    <property type="match status" value="1"/>
</dbReference>
<keyword evidence="8 10" id="KW-0131">Cell cycle</keyword>
<evidence type="ECO:0000256" key="5">
    <source>
        <dbReference type="ARBA" id="ARBA00022840"/>
    </source>
</evidence>
<gene>
    <name evidence="10" type="primary">murF</name>
    <name evidence="15" type="ORF">GCM10022414_34720</name>
</gene>
<dbReference type="SUPFAM" id="SSF53623">
    <property type="entry name" value="MurD-like peptide ligases, catalytic domain"/>
    <property type="match status" value="1"/>
</dbReference>
<comment type="function">
    <text evidence="10 11">Involved in cell wall formation. Catalyzes the final step in the synthesis of UDP-N-acetylmuramoyl-pentapeptide, the precursor of murein.</text>
</comment>
<dbReference type="Gene3D" id="3.90.190.20">
    <property type="entry name" value="Mur ligase, C-terminal domain"/>
    <property type="match status" value="1"/>
</dbReference>
<keyword evidence="6 10" id="KW-0133">Cell shape</keyword>
<evidence type="ECO:0000256" key="7">
    <source>
        <dbReference type="ARBA" id="ARBA00022984"/>
    </source>
</evidence>
<keyword evidence="9 10" id="KW-0961">Cell wall biogenesis/degradation</keyword>
<comment type="subcellular location">
    <subcellularLocation>
        <location evidence="10 11">Cytoplasm</location>
    </subcellularLocation>
</comment>
<feature type="domain" description="Mur ligase N-terminal catalytic" evidence="12">
    <location>
        <begin position="27"/>
        <end position="93"/>
    </location>
</feature>
<dbReference type="InterPro" id="IPR036565">
    <property type="entry name" value="Mur-like_cat_sf"/>
</dbReference>
<evidence type="ECO:0000256" key="9">
    <source>
        <dbReference type="ARBA" id="ARBA00023316"/>
    </source>
</evidence>
<evidence type="ECO:0000256" key="6">
    <source>
        <dbReference type="ARBA" id="ARBA00022960"/>
    </source>
</evidence>
<protein>
    <recommendedName>
        <fullName evidence="10 11">UDP-N-acetylmuramoyl-tripeptide--D-alanyl-D-alanine ligase</fullName>
        <ecNumber evidence="10 11">6.3.2.10</ecNumber>
    </recommendedName>
    <alternativeName>
        <fullName evidence="10">D-alanyl-D-alanine-adding enzyme</fullName>
    </alternativeName>
</protein>
<evidence type="ECO:0000259" key="14">
    <source>
        <dbReference type="Pfam" id="PF08245"/>
    </source>
</evidence>
<reference evidence="16" key="1">
    <citation type="journal article" date="2019" name="Int. J. Syst. Evol. Microbiol.">
        <title>The Global Catalogue of Microorganisms (GCM) 10K type strain sequencing project: providing services to taxonomists for standard genome sequencing and annotation.</title>
        <authorList>
            <consortium name="The Broad Institute Genomics Platform"/>
            <consortium name="The Broad Institute Genome Sequencing Center for Infectious Disease"/>
            <person name="Wu L."/>
            <person name="Ma J."/>
        </authorList>
    </citation>
    <scope>NUCLEOTIDE SEQUENCE [LARGE SCALE GENOMIC DNA]</scope>
    <source>
        <strain evidence="16">JCM 17304</strain>
    </source>
</reference>
<dbReference type="InterPro" id="IPR005863">
    <property type="entry name" value="UDP-N-AcMur_synth"/>
</dbReference>
<evidence type="ECO:0000256" key="8">
    <source>
        <dbReference type="ARBA" id="ARBA00023306"/>
    </source>
</evidence>
<name>A0ABP7X5J7_9GAMM</name>
<feature type="domain" description="Mur ligase C-terminal" evidence="13">
    <location>
        <begin position="318"/>
        <end position="434"/>
    </location>
</feature>
<dbReference type="PANTHER" id="PTHR43024:SF1">
    <property type="entry name" value="UDP-N-ACETYLMURAMOYL-TRIPEPTIDE--D-ALANYL-D-ALANINE LIGASE"/>
    <property type="match status" value="1"/>
</dbReference>
<evidence type="ECO:0000256" key="10">
    <source>
        <dbReference type="HAMAP-Rule" id="MF_02019"/>
    </source>
</evidence>
<accession>A0ABP7X5J7</accession>
<dbReference type="EMBL" id="BAABDM010000011">
    <property type="protein sequence ID" value="GAA4105292.1"/>
    <property type="molecule type" value="Genomic_DNA"/>
</dbReference>
<dbReference type="SUPFAM" id="SSF63418">
    <property type="entry name" value="MurE/MurF N-terminal domain"/>
    <property type="match status" value="1"/>
</dbReference>
<dbReference type="InterPro" id="IPR035911">
    <property type="entry name" value="MurE/MurF_N"/>
</dbReference>
<keyword evidence="2 10" id="KW-0436">Ligase</keyword>
<dbReference type="InterPro" id="IPR004101">
    <property type="entry name" value="Mur_ligase_C"/>
</dbReference>
<evidence type="ECO:0000259" key="13">
    <source>
        <dbReference type="Pfam" id="PF02875"/>
    </source>
</evidence>
<comment type="caution">
    <text evidence="15">The sequence shown here is derived from an EMBL/GenBank/DDBJ whole genome shotgun (WGS) entry which is preliminary data.</text>
</comment>